<dbReference type="GO" id="GO:0005304">
    <property type="term" value="F:L-valine transmembrane transporter activity"/>
    <property type="evidence" value="ECO:0007669"/>
    <property type="project" value="TreeGrafter"/>
</dbReference>
<evidence type="ECO:0000256" key="3">
    <source>
        <dbReference type="ARBA" id="ARBA00022840"/>
    </source>
</evidence>
<reference evidence="6" key="1">
    <citation type="submission" date="2016-08" db="EMBL/GenBank/DDBJ databases">
        <authorList>
            <person name="Varghese N."/>
            <person name="Submissions Spin"/>
        </authorList>
    </citation>
    <scope>NUCLEOTIDE SEQUENCE [LARGE SCALE GENOMIC DNA]</scope>
    <source>
        <strain evidence="6">HAMBI 2975</strain>
    </source>
</reference>
<evidence type="ECO:0000313" key="5">
    <source>
        <dbReference type="EMBL" id="SCB31678.1"/>
    </source>
</evidence>
<dbReference type="Proteomes" id="UP000199101">
    <property type="component" value="Unassembled WGS sequence"/>
</dbReference>
<accession>A0A1C3VV98</accession>
<evidence type="ECO:0000259" key="4">
    <source>
        <dbReference type="PROSITE" id="PS50893"/>
    </source>
</evidence>
<dbReference type="GO" id="GO:1903805">
    <property type="term" value="P:L-valine import across plasma membrane"/>
    <property type="evidence" value="ECO:0007669"/>
    <property type="project" value="TreeGrafter"/>
</dbReference>
<dbReference type="GO" id="GO:0015808">
    <property type="term" value="P:L-alanine transport"/>
    <property type="evidence" value="ECO:0007669"/>
    <property type="project" value="TreeGrafter"/>
</dbReference>
<dbReference type="GO" id="GO:0016887">
    <property type="term" value="F:ATP hydrolysis activity"/>
    <property type="evidence" value="ECO:0007669"/>
    <property type="project" value="InterPro"/>
</dbReference>
<keyword evidence="6" id="KW-1185">Reference proteome</keyword>
<proteinExistence type="predicted"/>
<dbReference type="GO" id="GO:0015188">
    <property type="term" value="F:L-isoleucine transmembrane transporter activity"/>
    <property type="evidence" value="ECO:0007669"/>
    <property type="project" value="TreeGrafter"/>
</dbReference>
<dbReference type="STRING" id="410764.GA0061103_4333"/>
<evidence type="ECO:0000256" key="2">
    <source>
        <dbReference type="ARBA" id="ARBA00022741"/>
    </source>
</evidence>
<dbReference type="AlphaFoldDB" id="A0A1C3VV98"/>
<gene>
    <name evidence="5" type="ORF">GA0061103_4333</name>
</gene>
<dbReference type="GO" id="GO:0005886">
    <property type="term" value="C:plasma membrane"/>
    <property type="evidence" value="ECO:0007669"/>
    <property type="project" value="TreeGrafter"/>
</dbReference>
<dbReference type="InterPro" id="IPR032823">
    <property type="entry name" value="BCA_ABC_TP_C"/>
</dbReference>
<dbReference type="GO" id="GO:0042941">
    <property type="term" value="P:D-alanine transmembrane transport"/>
    <property type="evidence" value="ECO:0007669"/>
    <property type="project" value="TreeGrafter"/>
</dbReference>
<dbReference type="GO" id="GO:0015192">
    <property type="term" value="F:L-phenylalanine transmembrane transporter activity"/>
    <property type="evidence" value="ECO:0007669"/>
    <property type="project" value="TreeGrafter"/>
</dbReference>
<dbReference type="SMART" id="SM00382">
    <property type="entry name" value="AAA"/>
    <property type="match status" value="1"/>
</dbReference>
<dbReference type="GO" id="GO:1903806">
    <property type="term" value="P:L-isoleucine import across plasma membrane"/>
    <property type="evidence" value="ECO:0007669"/>
    <property type="project" value="TreeGrafter"/>
</dbReference>
<dbReference type="Gene3D" id="3.40.50.300">
    <property type="entry name" value="P-loop containing nucleotide triphosphate hydrolases"/>
    <property type="match status" value="1"/>
</dbReference>
<evidence type="ECO:0000256" key="1">
    <source>
        <dbReference type="ARBA" id="ARBA00022448"/>
    </source>
</evidence>
<dbReference type="PROSITE" id="PS50893">
    <property type="entry name" value="ABC_TRANSPORTER_2"/>
    <property type="match status" value="1"/>
</dbReference>
<dbReference type="EMBL" id="FMAG01000004">
    <property type="protein sequence ID" value="SCB31678.1"/>
    <property type="molecule type" value="Genomic_DNA"/>
</dbReference>
<keyword evidence="1" id="KW-0813">Transport</keyword>
<dbReference type="SUPFAM" id="SSF52540">
    <property type="entry name" value="P-loop containing nucleoside triphosphate hydrolases"/>
    <property type="match status" value="1"/>
</dbReference>
<dbReference type="GO" id="GO:0005524">
    <property type="term" value="F:ATP binding"/>
    <property type="evidence" value="ECO:0007669"/>
    <property type="project" value="UniProtKB-KW"/>
</dbReference>
<dbReference type="InterPro" id="IPR003593">
    <property type="entry name" value="AAA+_ATPase"/>
</dbReference>
<protein>
    <submittedName>
        <fullName evidence="5">Branched-chain amino acid transport system ATP-binding protein</fullName>
    </submittedName>
</protein>
<evidence type="ECO:0000313" key="6">
    <source>
        <dbReference type="Proteomes" id="UP000199101"/>
    </source>
</evidence>
<organism evidence="5 6">
    <name type="scientific">Rhizobium multihospitium</name>
    <dbReference type="NCBI Taxonomy" id="410764"/>
    <lineage>
        <taxon>Bacteria</taxon>
        <taxon>Pseudomonadati</taxon>
        <taxon>Pseudomonadota</taxon>
        <taxon>Alphaproteobacteria</taxon>
        <taxon>Hyphomicrobiales</taxon>
        <taxon>Rhizobiaceae</taxon>
        <taxon>Rhizobium/Agrobacterium group</taxon>
        <taxon>Rhizobium</taxon>
    </lineage>
</organism>
<dbReference type="InterPro" id="IPR027417">
    <property type="entry name" value="P-loop_NTPase"/>
</dbReference>
<dbReference type="Pfam" id="PF12399">
    <property type="entry name" value="BCA_ABC_TP_C"/>
    <property type="match status" value="1"/>
</dbReference>
<name>A0A1C3VV98_9HYPH</name>
<dbReference type="PANTHER" id="PTHR45772:SF7">
    <property type="entry name" value="AMINO ACID ABC TRANSPORTER ATP-BINDING PROTEIN"/>
    <property type="match status" value="1"/>
</dbReference>
<sequence>MQGQERHRPGQDFLSAKGIHKRFGALVVLENLDFSMGDGDAVGIVGPNGAGKTTLLSALAGAFPLSAGTITFDGRNVTALTAADRCRSGLVRTHQIPKPFSGMTTFENVFVAASHGKTSSRDEAYERVVDSLRLCGMLGVANRRADTLGLLDRKRLELARALATGPRLLLLDEIGGGLTDGEASELVGTILELRRRGIGIVWIEHIVHILLQVVERLICMDAGKIIADGDPKAVMSDAEVVRAYLGGAPA</sequence>
<keyword evidence="3 5" id="KW-0067">ATP-binding</keyword>
<feature type="domain" description="ABC transporter" evidence="4">
    <location>
        <begin position="14"/>
        <end position="247"/>
    </location>
</feature>
<dbReference type="InterPro" id="IPR003439">
    <property type="entry name" value="ABC_transporter-like_ATP-bd"/>
</dbReference>
<dbReference type="InterPro" id="IPR051120">
    <property type="entry name" value="ABC_AA/LPS_Transport"/>
</dbReference>
<dbReference type="PANTHER" id="PTHR45772">
    <property type="entry name" value="CONSERVED COMPONENT OF ABC TRANSPORTER FOR NATURAL AMINO ACIDS-RELATED"/>
    <property type="match status" value="1"/>
</dbReference>
<dbReference type="Pfam" id="PF00005">
    <property type="entry name" value="ABC_tran"/>
    <property type="match status" value="1"/>
</dbReference>
<keyword evidence="2" id="KW-0547">Nucleotide-binding</keyword>